<reference evidence="1 2" key="1">
    <citation type="submission" date="2016-10" db="EMBL/GenBank/DDBJ databases">
        <authorList>
            <person name="de Groot N.N."/>
        </authorList>
    </citation>
    <scope>NUCLEOTIDE SEQUENCE [LARGE SCALE GENOMIC DNA]</scope>
    <source>
        <strain evidence="1 2">DSM 19073</strain>
    </source>
</reference>
<sequence>MSERFSEDEVVVTVTRLTRSQLIRFIESDFVKPERGAGGYSFRRVDIARLELLCDLSLDLDLDETALGIVLSLIDQLHAARQDLATMAHAIQTLPPDLRDRVLAAMRPDG</sequence>
<organism evidence="1 2">
    <name type="scientific">Jannaschia pohangensis</name>
    <dbReference type="NCBI Taxonomy" id="390807"/>
    <lineage>
        <taxon>Bacteria</taxon>
        <taxon>Pseudomonadati</taxon>
        <taxon>Pseudomonadota</taxon>
        <taxon>Alphaproteobacteria</taxon>
        <taxon>Rhodobacterales</taxon>
        <taxon>Roseobacteraceae</taxon>
        <taxon>Jannaschia</taxon>
    </lineage>
</organism>
<dbReference type="Proteomes" id="UP000199110">
    <property type="component" value="Unassembled WGS sequence"/>
</dbReference>
<name>A0A1I3HA71_9RHOB</name>
<keyword evidence="2" id="KW-1185">Reference proteome</keyword>
<evidence type="ECO:0000313" key="1">
    <source>
        <dbReference type="EMBL" id="SFI32614.1"/>
    </source>
</evidence>
<dbReference type="EMBL" id="FORA01000001">
    <property type="protein sequence ID" value="SFI32614.1"/>
    <property type="molecule type" value="Genomic_DNA"/>
</dbReference>
<proteinExistence type="predicted"/>
<gene>
    <name evidence="1" type="ORF">SAMN04488095_0513</name>
</gene>
<dbReference type="STRING" id="390807.SAMN04488095_0513"/>
<protein>
    <submittedName>
        <fullName evidence="1">Chaperone modulatory protein CbpM</fullName>
    </submittedName>
</protein>
<evidence type="ECO:0000313" key="2">
    <source>
        <dbReference type="Proteomes" id="UP000199110"/>
    </source>
</evidence>
<accession>A0A1I3HA71</accession>
<dbReference type="OrthoDB" id="9800876at2"/>
<dbReference type="RefSeq" id="WP_092776808.1">
    <property type="nucleotide sequence ID" value="NZ_FORA01000001.1"/>
</dbReference>
<dbReference type="Gene3D" id="1.10.1660.10">
    <property type="match status" value="1"/>
</dbReference>
<dbReference type="AlphaFoldDB" id="A0A1I3HA71"/>